<feature type="chain" id="PRO_5023029671" evidence="1">
    <location>
        <begin position="18"/>
        <end position="56"/>
    </location>
</feature>
<keyword evidence="3" id="KW-1185">Reference proteome</keyword>
<feature type="signal peptide" evidence="1">
    <location>
        <begin position="1"/>
        <end position="17"/>
    </location>
</feature>
<proteinExistence type="predicted"/>
<gene>
    <name evidence="2" type="ORF">E2C01_050394</name>
</gene>
<accession>A0A5B7GGD4</accession>
<evidence type="ECO:0000313" key="2">
    <source>
        <dbReference type="EMBL" id="MPC56433.1"/>
    </source>
</evidence>
<protein>
    <submittedName>
        <fullName evidence="2">Uncharacterized protein</fullName>
    </submittedName>
</protein>
<comment type="caution">
    <text evidence="2">The sequence shown here is derived from an EMBL/GenBank/DDBJ whole genome shotgun (WGS) entry which is preliminary data.</text>
</comment>
<name>A0A5B7GGD4_PORTR</name>
<dbReference type="EMBL" id="VSRR010013936">
    <property type="protein sequence ID" value="MPC56433.1"/>
    <property type="molecule type" value="Genomic_DNA"/>
</dbReference>
<evidence type="ECO:0000313" key="3">
    <source>
        <dbReference type="Proteomes" id="UP000324222"/>
    </source>
</evidence>
<organism evidence="2 3">
    <name type="scientific">Portunus trituberculatus</name>
    <name type="common">Swimming crab</name>
    <name type="synonym">Neptunus trituberculatus</name>
    <dbReference type="NCBI Taxonomy" id="210409"/>
    <lineage>
        <taxon>Eukaryota</taxon>
        <taxon>Metazoa</taxon>
        <taxon>Ecdysozoa</taxon>
        <taxon>Arthropoda</taxon>
        <taxon>Crustacea</taxon>
        <taxon>Multicrustacea</taxon>
        <taxon>Malacostraca</taxon>
        <taxon>Eumalacostraca</taxon>
        <taxon>Eucarida</taxon>
        <taxon>Decapoda</taxon>
        <taxon>Pleocyemata</taxon>
        <taxon>Brachyura</taxon>
        <taxon>Eubrachyura</taxon>
        <taxon>Portunoidea</taxon>
        <taxon>Portunidae</taxon>
        <taxon>Portuninae</taxon>
        <taxon>Portunus</taxon>
    </lineage>
</organism>
<evidence type="ECO:0000256" key="1">
    <source>
        <dbReference type="SAM" id="SignalP"/>
    </source>
</evidence>
<sequence>MLVVVVVVVVLCDSGKGRTTFSTSGVLSSPDHDKEPLTHSRGHFQLLGYSVWETCT</sequence>
<reference evidence="2 3" key="1">
    <citation type="submission" date="2019-05" db="EMBL/GenBank/DDBJ databases">
        <title>Another draft genome of Portunus trituberculatus and its Hox gene families provides insights of decapod evolution.</title>
        <authorList>
            <person name="Jeong J.-H."/>
            <person name="Song I."/>
            <person name="Kim S."/>
            <person name="Choi T."/>
            <person name="Kim D."/>
            <person name="Ryu S."/>
            <person name="Kim W."/>
        </authorList>
    </citation>
    <scope>NUCLEOTIDE SEQUENCE [LARGE SCALE GENOMIC DNA]</scope>
    <source>
        <tissue evidence="2">Muscle</tissue>
    </source>
</reference>
<keyword evidence="1" id="KW-0732">Signal</keyword>
<dbReference type="Proteomes" id="UP000324222">
    <property type="component" value="Unassembled WGS sequence"/>
</dbReference>
<dbReference type="AlphaFoldDB" id="A0A5B7GGD4"/>